<dbReference type="AlphaFoldDB" id="A0A9P6UC88"/>
<comment type="caution">
    <text evidence="2">The sequence shown here is derived from an EMBL/GenBank/DDBJ whole genome shotgun (WGS) entry which is preliminary data.</text>
</comment>
<feature type="chain" id="PRO_5040170706" evidence="1">
    <location>
        <begin position="19"/>
        <end position="251"/>
    </location>
</feature>
<protein>
    <submittedName>
        <fullName evidence="2">Uncharacterized protein</fullName>
    </submittedName>
</protein>
<keyword evidence="1" id="KW-0732">Signal</keyword>
<proteinExistence type="predicted"/>
<reference evidence="2" key="1">
    <citation type="journal article" date="2020" name="Fungal Divers.">
        <title>Resolving the Mortierellaceae phylogeny through synthesis of multi-gene phylogenetics and phylogenomics.</title>
        <authorList>
            <person name="Vandepol N."/>
            <person name="Liber J."/>
            <person name="Desiro A."/>
            <person name="Na H."/>
            <person name="Kennedy M."/>
            <person name="Barry K."/>
            <person name="Grigoriev I.V."/>
            <person name="Miller A.N."/>
            <person name="O'Donnell K."/>
            <person name="Stajich J.E."/>
            <person name="Bonito G."/>
        </authorList>
    </citation>
    <scope>NUCLEOTIDE SEQUENCE</scope>
    <source>
        <strain evidence="2">BC1065</strain>
    </source>
</reference>
<dbReference type="EMBL" id="JAAAJB010000038">
    <property type="protein sequence ID" value="KAG0268897.1"/>
    <property type="molecule type" value="Genomic_DNA"/>
</dbReference>
<evidence type="ECO:0000256" key="1">
    <source>
        <dbReference type="SAM" id="SignalP"/>
    </source>
</evidence>
<evidence type="ECO:0000313" key="3">
    <source>
        <dbReference type="Proteomes" id="UP000807716"/>
    </source>
</evidence>
<feature type="signal peptide" evidence="1">
    <location>
        <begin position="1"/>
        <end position="18"/>
    </location>
</feature>
<dbReference type="Proteomes" id="UP000807716">
    <property type="component" value="Unassembled WGS sequence"/>
</dbReference>
<name>A0A9P6UC88_9FUNG</name>
<keyword evidence="3" id="KW-1185">Reference proteome</keyword>
<evidence type="ECO:0000313" key="2">
    <source>
        <dbReference type="EMBL" id="KAG0268897.1"/>
    </source>
</evidence>
<sequence>MRLSNILVVLASASLALAQQAIISRGIIVASKSDIDSDAKGEDVYKHTSNGVIAAASILRKGASLVGYNPSEQYAAYITPVFKAFEWKLSKFPGFKEPKVTFKWIDLNGGPQDLEKAVKDAYDSYDNGLLSKTLREEIPTTNQHKEIDAVGINIVSINKRRVWRHTVVKLVTLRIRIETDDEQRVTVPQQIANLVVEEYELDSHYLADKAKKLADDIERTSARDFEHYFRTKTVKPEFAWFDALEQDPIAA</sequence>
<gene>
    <name evidence="2" type="ORF">DFQ27_005336</name>
</gene>
<dbReference type="OrthoDB" id="2441166at2759"/>
<organism evidence="2 3">
    <name type="scientific">Actinomortierella ambigua</name>
    <dbReference type="NCBI Taxonomy" id="1343610"/>
    <lineage>
        <taxon>Eukaryota</taxon>
        <taxon>Fungi</taxon>
        <taxon>Fungi incertae sedis</taxon>
        <taxon>Mucoromycota</taxon>
        <taxon>Mortierellomycotina</taxon>
        <taxon>Mortierellomycetes</taxon>
        <taxon>Mortierellales</taxon>
        <taxon>Mortierellaceae</taxon>
        <taxon>Actinomortierella</taxon>
    </lineage>
</organism>
<accession>A0A9P6UC88</accession>